<feature type="transmembrane region" description="Helical" evidence="7">
    <location>
        <begin position="255"/>
        <end position="276"/>
    </location>
</feature>
<dbReference type="NCBIfam" id="TIGR00773">
    <property type="entry name" value="NhaA"/>
    <property type="match status" value="1"/>
</dbReference>
<feature type="transmembrane region" description="Helical" evidence="7">
    <location>
        <begin position="288"/>
        <end position="308"/>
    </location>
</feature>
<dbReference type="Pfam" id="PF06965">
    <property type="entry name" value="Na_H_antiport_1"/>
    <property type="match status" value="1"/>
</dbReference>
<sequence>MFNLVKRFFQQESSGGVLLLLSAITAMIFANSVFVSFYHDFLNLPVAIRIGDFSIDKTLIHWINDGFMAVFFVLVGMEVKRELLEGSLASYQQAVFPAIAALGGMIVPAAVYWVLIGGHSEFANGWAIPMATDIAFALGIVALLGKRIPLPLKVFLLALAIIDDLGAIVVIALFFSQDLSLTALVCAALAIIALILLNRFRVSALCAYLLVGGFLWASVLKSGVHATLAGVIIGFSIPLRGQHGETPLHDFEHALAPWAGFFILPLFAFANAGVSFEGLNWEMLASPLLMAITLGLLVGKPLGVFVFSYLSVKCGLAKLPQGVNFKQIFAIAVLCGIGFTMSMFLASLAFEAAAGDSINALSRLGILLGSSLSAIFGYGLLKAVTAKSA</sequence>
<dbReference type="HAMAP" id="MF_01844">
    <property type="entry name" value="NhaA"/>
    <property type="match status" value="1"/>
</dbReference>
<comment type="similarity">
    <text evidence="7">Belongs to the NhaA Na(+)/H(+) (TC 2.A.33) antiporter family.</text>
</comment>
<feature type="transmembrane region" description="Helical" evidence="7">
    <location>
        <begin position="59"/>
        <end position="79"/>
    </location>
</feature>
<dbReference type="InterPro" id="IPR023171">
    <property type="entry name" value="Na/H_antiporter_dom_sf"/>
</dbReference>
<comment type="subcellular location">
    <subcellularLocation>
        <location evidence="1">Cell inner membrane</location>
        <topology evidence="1">Multi-pass membrane protein</topology>
    </subcellularLocation>
    <subcellularLocation>
        <location evidence="7">Cell membrane</location>
        <topology evidence="7">Multi-pass membrane protein</topology>
    </subcellularLocation>
</comment>
<keyword evidence="7" id="KW-0915">Sodium</keyword>
<dbReference type="NCBIfam" id="NF007111">
    <property type="entry name" value="PRK09560.1"/>
    <property type="match status" value="1"/>
</dbReference>
<feature type="transmembrane region" description="Helical" evidence="7">
    <location>
        <begin position="126"/>
        <end position="145"/>
    </location>
</feature>
<accession>A0A377IXK0</accession>
<comment type="catalytic activity">
    <reaction evidence="7">
        <text>Na(+)(in) + 2 H(+)(out) = Na(+)(out) + 2 H(+)(in)</text>
        <dbReference type="Rhea" id="RHEA:29251"/>
        <dbReference type="ChEBI" id="CHEBI:15378"/>
        <dbReference type="ChEBI" id="CHEBI:29101"/>
    </reaction>
</comment>
<feature type="transmembrane region" description="Helical" evidence="7">
    <location>
        <begin position="154"/>
        <end position="175"/>
    </location>
</feature>
<keyword evidence="3 7" id="KW-0812">Transmembrane</keyword>
<evidence type="ECO:0000256" key="3">
    <source>
        <dbReference type="ARBA" id="ARBA00022692"/>
    </source>
</evidence>
<dbReference type="PANTHER" id="PTHR30341">
    <property type="entry name" value="SODIUM ION/PROTON ANTIPORTER NHAA-RELATED"/>
    <property type="match status" value="1"/>
</dbReference>
<feature type="transmembrane region" description="Helical" evidence="7">
    <location>
        <begin position="328"/>
        <end position="348"/>
    </location>
</feature>
<feature type="transmembrane region" description="Helical" evidence="7">
    <location>
        <begin position="91"/>
        <end position="114"/>
    </location>
</feature>
<dbReference type="EMBL" id="UGHS01000004">
    <property type="protein sequence ID" value="STO93006.1"/>
    <property type="molecule type" value="Genomic_DNA"/>
</dbReference>
<feature type="transmembrane region" description="Helical" evidence="7">
    <location>
        <begin position="181"/>
        <end position="200"/>
    </location>
</feature>
<feature type="transmembrane region" description="Helical" evidence="7">
    <location>
        <begin position="360"/>
        <end position="381"/>
    </location>
</feature>
<proteinExistence type="inferred from homology"/>
<dbReference type="InterPro" id="IPR004670">
    <property type="entry name" value="NhaA"/>
</dbReference>
<evidence type="ECO:0000256" key="4">
    <source>
        <dbReference type="ARBA" id="ARBA00022989"/>
    </source>
</evidence>
<evidence type="ECO:0000256" key="6">
    <source>
        <dbReference type="ARBA" id="ARBA00023201"/>
    </source>
</evidence>
<keyword evidence="5 7" id="KW-0472">Membrane</keyword>
<dbReference type="OrthoDB" id="9808135at2"/>
<protein>
    <recommendedName>
        <fullName evidence="7">Na(+)/H(+) antiporter NhaA</fullName>
    </recommendedName>
    <alternativeName>
        <fullName evidence="7">Sodium/proton antiporter NhaA</fullName>
    </alternativeName>
</protein>
<dbReference type="Gene3D" id="1.20.1530.10">
    <property type="entry name" value="Na+/H+ antiporter like domain"/>
    <property type="match status" value="1"/>
</dbReference>
<dbReference type="GO" id="GO:0006885">
    <property type="term" value="P:regulation of pH"/>
    <property type="evidence" value="ECO:0007669"/>
    <property type="project" value="UniProtKB-UniRule"/>
</dbReference>
<dbReference type="GO" id="GO:0015385">
    <property type="term" value="F:sodium:proton antiporter activity"/>
    <property type="evidence" value="ECO:0007669"/>
    <property type="project" value="UniProtKB-UniRule"/>
</dbReference>
<dbReference type="Proteomes" id="UP000255264">
    <property type="component" value="Unassembled WGS sequence"/>
</dbReference>
<keyword evidence="7" id="KW-0406">Ion transport</keyword>
<evidence type="ECO:0000313" key="8">
    <source>
        <dbReference type="EMBL" id="STO93006.1"/>
    </source>
</evidence>
<gene>
    <name evidence="7 8" type="primary">nhaA</name>
    <name evidence="8" type="ORF">NCTC13335_00870</name>
</gene>
<evidence type="ECO:0000256" key="2">
    <source>
        <dbReference type="ARBA" id="ARBA00022475"/>
    </source>
</evidence>
<dbReference type="GO" id="GO:0005886">
    <property type="term" value="C:plasma membrane"/>
    <property type="evidence" value="ECO:0007669"/>
    <property type="project" value="UniProtKB-SubCell"/>
</dbReference>
<name>A0A377IXK0_9PAST</name>
<dbReference type="AlphaFoldDB" id="A0A377IXK0"/>
<evidence type="ECO:0000256" key="1">
    <source>
        <dbReference type="ARBA" id="ARBA00004429"/>
    </source>
</evidence>
<keyword evidence="4 7" id="KW-1133">Transmembrane helix</keyword>
<evidence type="ECO:0000256" key="7">
    <source>
        <dbReference type="HAMAP-Rule" id="MF_01844"/>
    </source>
</evidence>
<feature type="transmembrane region" description="Helical" evidence="7">
    <location>
        <begin position="16"/>
        <end position="39"/>
    </location>
</feature>
<evidence type="ECO:0000313" key="9">
    <source>
        <dbReference type="Proteomes" id="UP000255264"/>
    </source>
</evidence>
<dbReference type="PANTHER" id="PTHR30341:SF0">
    <property type="entry name" value="NA(+)_H(+) ANTIPORTER NHAA"/>
    <property type="match status" value="1"/>
</dbReference>
<organism evidence="8 9">
    <name type="scientific">Haemophilus pittmaniae</name>
    <dbReference type="NCBI Taxonomy" id="249188"/>
    <lineage>
        <taxon>Bacteria</taxon>
        <taxon>Pseudomonadati</taxon>
        <taxon>Pseudomonadota</taxon>
        <taxon>Gammaproteobacteria</taxon>
        <taxon>Pasteurellales</taxon>
        <taxon>Pasteurellaceae</taxon>
        <taxon>Haemophilus</taxon>
    </lineage>
</organism>
<dbReference type="NCBIfam" id="NF007112">
    <property type="entry name" value="PRK09561.1"/>
    <property type="match status" value="1"/>
</dbReference>
<keyword evidence="9" id="KW-1185">Reference proteome</keyword>
<dbReference type="RefSeq" id="WP_115002953.1">
    <property type="nucleotide sequence ID" value="NZ_UGHS01000004.1"/>
</dbReference>
<comment type="function">
    <text evidence="7">Na(+)/H(+) antiporter that extrudes sodium in exchange for external protons.</text>
</comment>
<feature type="transmembrane region" description="Helical" evidence="7">
    <location>
        <begin position="207"/>
        <end position="235"/>
    </location>
</feature>
<keyword evidence="6 7" id="KW-0739">Sodium transport</keyword>
<keyword evidence="7" id="KW-0050">Antiport</keyword>
<keyword evidence="7" id="KW-0813">Transport</keyword>
<keyword evidence="2 7" id="KW-1003">Cell membrane</keyword>
<reference evidence="8 9" key="1">
    <citation type="submission" date="2018-06" db="EMBL/GenBank/DDBJ databases">
        <authorList>
            <consortium name="Pathogen Informatics"/>
            <person name="Doyle S."/>
        </authorList>
    </citation>
    <scope>NUCLEOTIDE SEQUENCE [LARGE SCALE GENOMIC DNA]</scope>
    <source>
        <strain evidence="8 9">NCTC13335</strain>
    </source>
</reference>
<evidence type="ECO:0000256" key="5">
    <source>
        <dbReference type="ARBA" id="ARBA00023136"/>
    </source>
</evidence>